<dbReference type="Proteomes" id="UP000008634">
    <property type="component" value="Chromosome"/>
</dbReference>
<keyword evidence="2" id="KW-1185">Reference proteome</keyword>
<dbReference type="RefSeq" id="WP_013549931.1">
    <property type="nucleotide sequence ID" value="NC_014934.1"/>
</dbReference>
<evidence type="ECO:0000313" key="1">
    <source>
        <dbReference type="EMBL" id="ADV48445.1"/>
    </source>
</evidence>
<dbReference type="AlphaFoldDB" id="E6X6D9"/>
<reference evidence="1 2" key="1">
    <citation type="journal article" date="2010" name="Stand. Genomic Sci.">
        <title>Complete genome sequence of Cellulophaga algicola type strain (IC166).</title>
        <authorList>
            <person name="Abt B."/>
            <person name="Lu M."/>
            <person name="Misra M."/>
            <person name="Han C."/>
            <person name="Nolan M."/>
            <person name="Lucas S."/>
            <person name="Hammon N."/>
            <person name="Deshpande S."/>
            <person name="Cheng J.F."/>
            <person name="Tapia R."/>
            <person name="Goodwin L."/>
            <person name="Pitluck S."/>
            <person name="Liolios K."/>
            <person name="Pagani I."/>
            <person name="Ivanova N."/>
            <person name="Mavromatis K."/>
            <person name="Ovchinikova G."/>
            <person name="Pati A."/>
            <person name="Chen A."/>
            <person name="Palaniappan K."/>
            <person name="Land M."/>
            <person name="Hauser L."/>
            <person name="Chang Y.J."/>
            <person name="Jeffries C.D."/>
            <person name="Detter J.C."/>
            <person name="Brambilla E."/>
            <person name="Rohde M."/>
            <person name="Tindall B.J."/>
            <person name="Goker M."/>
            <person name="Woyke T."/>
            <person name="Bristow J."/>
            <person name="Eisen J.A."/>
            <person name="Markowitz V."/>
            <person name="Hugenholtz P."/>
            <person name="Kyrpides N.C."/>
            <person name="Klenk H.P."/>
            <person name="Lapidus A."/>
        </authorList>
    </citation>
    <scope>NUCLEOTIDE SEQUENCE [LARGE SCALE GENOMIC DNA]</scope>
    <source>
        <strain evidence="2">DSM 14237 / IC166 / ACAM 630</strain>
    </source>
</reference>
<proteinExistence type="predicted"/>
<dbReference type="HOGENOM" id="CLU_2286425_0_0_10"/>
<dbReference type="KEGG" id="cao:Celal_1127"/>
<dbReference type="EMBL" id="CP002453">
    <property type="protein sequence ID" value="ADV48445.1"/>
    <property type="molecule type" value="Genomic_DNA"/>
</dbReference>
<evidence type="ECO:0000313" key="2">
    <source>
        <dbReference type="Proteomes" id="UP000008634"/>
    </source>
</evidence>
<dbReference type="eggNOG" id="ENOG50311GI">
    <property type="taxonomic scope" value="Bacteria"/>
</dbReference>
<organism evidence="1 2">
    <name type="scientific">Cellulophaga algicola (strain DSM 14237 / IC166 / ACAM 630)</name>
    <dbReference type="NCBI Taxonomy" id="688270"/>
    <lineage>
        <taxon>Bacteria</taxon>
        <taxon>Pseudomonadati</taxon>
        <taxon>Bacteroidota</taxon>
        <taxon>Flavobacteriia</taxon>
        <taxon>Flavobacteriales</taxon>
        <taxon>Flavobacteriaceae</taxon>
        <taxon>Cellulophaga</taxon>
    </lineage>
</organism>
<dbReference type="OrthoDB" id="9917300at2"/>
<protein>
    <submittedName>
        <fullName evidence="1">Uncharacterized protein</fullName>
    </submittedName>
</protein>
<accession>E6X6D9</accession>
<sequence>MFSTLFKKEFKGTSKRELKISKKQTTNSLDHILAEFGINLFKGSPKKQIMATVEAKQKSKPLSQDLQQIAANQLAYSKLIASKMKKTTASKVKRNVVFVLE</sequence>
<gene>
    <name evidence="1" type="ordered locus">Celal_1127</name>
</gene>
<name>E6X6D9_CELAD</name>